<dbReference type="AlphaFoldDB" id="A0A347W9L1"/>
<dbReference type="KEGG" id="ksc:CD178_00747"/>
<sequence length="73" mass="7676">MTPDSVSLQPDPRPVAGNQGAGRPVTLWPARTGCKRCPQSPERGGDDGAVRLASRSDTRSSSRAIWLSIVACA</sequence>
<evidence type="ECO:0000313" key="3">
    <source>
        <dbReference type="Proteomes" id="UP000264120"/>
    </source>
</evidence>
<reference evidence="2 3" key="1">
    <citation type="submission" date="2017-08" db="EMBL/GenBank/DDBJ databases">
        <title>Complete genome sequence of Gluconacetobacter saccharivorans CV1 isolated from Fermented Vinegar.</title>
        <authorList>
            <person name="Kim S.-Y."/>
        </authorList>
    </citation>
    <scope>NUCLEOTIDE SEQUENCE [LARGE SCALE GENOMIC DNA]</scope>
    <source>
        <strain evidence="2 3">CV1</strain>
    </source>
</reference>
<feature type="region of interest" description="Disordered" evidence="1">
    <location>
        <begin position="1"/>
        <end position="60"/>
    </location>
</feature>
<gene>
    <name evidence="2" type="ORF">CD178_00747</name>
</gene>
<dbReference type="EMBL" id="CP023036">
    <property type="protein sequence ID" value="AXY21554.1"/>
    <property type="molecule type" value="Genomic_DNA"/>
</dbReference>
<evidence type="ECO:0000256" key="1">
    <source>
        <dbReference type="SAM" id="MobiDB-lite"/>
    </source>
</evidence>
<feature type="compositionally biased region" description="Basic and acidic residues" evidence="1">
    <location>
        <begin position="43"/>
        <end position="60"/>
    </location>
</feature>
<name>A0A347W9L1_9PROT</name>
<proteinExistence type="predicted"/>
<organism evidence="2 3">
    <name type="scientific">Komagataeibacter saccharivorans</name>
    <dbReference type="NCBI Taxonomy" id="265959"/>
    <lineage>
        <taxon>Bacteria</taxon>
        <taxon>Pseudomonadati</taxon>
        <taxon>Pseudomonadota</taxon>
        <taxon>Alphaproteobacteria</taxon>
        <taxon>Acetobacterales</taxon>
        <taxon>Acetobacteraceae</taxon>
        <taxon>Komagataeibacter</taxon>
    </lineage>
</organism>
<evidence type="ECO:0000313" key="2">
    <source>
        <dbReference type="EMBL" id="AXY21554.1"/>
    </source>
</evidence>
<protein>
    <submittedName>
        <fullName evidence="2">Uncharacterized protein</fullName>
    </submittedName>
</protein>
<accession>A0A347W9L1</accession>
<keyword evidence="3" id="KW-1185">Reference proteome</keyword>
<dbReference type="Proteomes" id="UP000264120">
    <property type="component" value="Chromosome"/>
</dbReference>